<sequence length="72" mass="8220">MRKNGFAHRGTKCFTIEKNDLLSHGRNPGIEGKNRRLSSVSGQRPRRTAPAFMMEDAFRRPPSCGNYLPFVR</sequence>
<protein>
    <submittedName>
        <fullName evidence="2">Uncharacterized protein</fullName>
    </submittedName>
</protein>
<dbReference type="AlphaFoldDB" id="A0A286M2T6"/>
<evidence type="ECO:0000313" key="3">
    <source>
        <dbReference type="Proteomes" id="UP000001963"/>
    </source>
</evidence>
<accession>A0A286M2T6</accession>
<evidence type="ECO:0000256" key="1">
    <source>
        <dbReference type="SAM" id="MobiDB-lite"/>
    </source>
</evidence>
<name>A0A286M2T6_GRABC</name>
<dbReference type="Proteomes" id="UP000001963">
    <property type="component" value="Chromosome"/>
</dbReference>
<feature type="region of interest" description="Disordered" evidence="1">
    <location>
        <begin position="24"/>
        <end position="50"/>
    </location>
</feature>
<evidence type="ECO:0000313" key="2">
    <source>
        <dbReference type="EMBL" id="ASV62335.1"/>
    </source>
</evidence>
<organism evidence="2 3">
    <name type="scientific">Granulibacter bethesdensis (strain ATCC BAA-1260 / CGDNIH1)</name>
    <dbReference type="NCBI Taxonomy" id="391165"/>
    <lineage>
        <taxon>Bacteria</taxon>
        <taxon>Pseudomonadati</taxon>
        <taxon>Pseudomonadota</taxon>
        <taxon>Alphaproteobacteria</taxon>
        <taxon>Acetobacterales</taxon>
        <taxon>Acetobacteraceae</taxon>
        <taxon>Granulibacter</taxon>
    </lineage>
</organism>
<gene>
    <name evidence="2" type="ordered locus">GbCGDNIH1_8042</name>
</gene>
<dbReference type="KEGG" id="gbe:GbCGDNIH1_8042"/>
<keyword evidence="3" id="KW-1185">Reference proteome</keyword>
<dbReference type="EMBL" id="CP000394">
    <property type="protein sequence ID" value="ASV62335.1"/>
    <property type="molecule type" value="Genomic_DNA"/>
</dbReference>
<proteinExistence type="predicted"/>
<reference evidence="2 3" key="1">
    <citation type="journal article" date="2007" name="J. Bacteriol.">
        <title>Genome sequence analysis of the emerging human pathogenic acetic acid bacterium Granulibacter bethesdensis.</title>
        <authorList>
            <person name="Greenberg D.E."/>
            <person name="Porcella S.F."/>
            <person name="Zelazny A.M."/>
            <person name="Virtaneva K."/>
            <person name="Sturdevant D.E."/>
            <person name="Kupko J.J.III."/>
            <person name="Barbian K.D."/>
            <person name="Babar A."/>
            <person name="Dorward D.W."/>
            <person name="Holland S.M."/>
        </authorList>
    </citation>
    <scope>NUCLEOTIDE SEQUENCE [LARGE SCALE GENOMIC DNA]</scope>
    <source>
        <strain evidence="3">ATCC BAA-1260 / CGDNIH1</strain>
    </source>
</reference>